<dbReference type="EMBL" id="JABBFX010000001">
    <property type="protein sequence ID" value="NML45236.1"/>
    <property type="molecule type" value="Genomic_DNA"/>
</dbReference>
<evidence type="ECO:0000313" key="3">
    <source>
        <dbReference type="EMBL" id="NML45236.1"/>
    </source>
</evidence>
<accession>A0A848H2P0</accession>
<feature type="region of interest" description="Disordered" evidence="1">
    <location>
        <begin position="1"/>
        <end position="33"/>
    </location>
</feature>
<organism evidence="3 4">
    <name type="scientific">Ramlibacter agri</name>
    <dbReference type="NCBI Taxonomy" id="2728837"/>
    <lineage>
        <taxon>Bacteria</taxon>
        <taxon>Pseudomonadati</taxon>
        <taxon>Pseudomonadota</taxon>
        <taxon>Betaproteobacteria</taxon>
        <taxon>Burkholderiales</taxon>
        <taxon>Comamonadaceae</taxon>
        <taxon>Ramlibacter</taxon>
    </lineage>
</organism>
<dbReference type="Pfam" id="PF13751">
    <property type="entry name" value="DDE_Tnp_1_6"/>
    <property type="match status" value="1"/>
</dbReference>
<gene>
    <name evidence="3" type="ORF">HHL11_15890</name>
</gene>
<evidence type="ECO:0000256" key="1">
    <source>
        <dbReference type="SAM" id="MobiDB-lite"/>
    </source>
</evidence>
<reference evidence="3 4" key="1">
    <citation type="submission" date="2020-04" db="EMBL/GenBank/DDBJ databases">
        <title>Ramlibacter sp. G-1-2-2 isolated from soil.</title>
        <authorList>
            <person name="Dahal R.H."/>
        </authorList>
    </citation>
    <scope>NUCLEOTIDE SEQUENCE [LARGE SCALE GENOMIC DNA]</scope>
    <source>
        <strain evidence="3 4">G-1-2-2</strain>
    </source>
</reference>
<protein>
    <submittedName>
        <fullName evidence="3">Transposase</fullName>
    </submittedName>
</protein>
<dbReference type="PANTHER" id="PTHR33408:SF2">
    <property type="entry name" value="TRANSPOSASE DDE DOMAIN-CONTAINING PROTEIN"/>
    <property type="match status" value="1"/>
</dbReference>
<evidence type="ECO:0000313" key="4">
    <source>
        <dbReference type="Proteomes" id="UP000541185"/>
    </source>
</evidence>
<feature type="compositionally biased region" description="Basic and acidic residues" evidence="1">
    <location>
        <begin position="22"/>
        <end position="33"/>
    </location>
</feature>
<name>A0A848H2P0_9BURK</name>
<sequence length="195" mass="21956">MVADGQMRKRDERLTSQQRHRDKPDPLHDKTKVQEKKIRLFRPGDFIVDNQNNCCICPAGQKLYSSGSRCSINGRLAHRYKGTKAGCGQCTMRAQCLRHPGRTPIRQVAIFASGPGSGHAATELMMRAIDSARGRAIYSQRIATVEPVFANIRHTKRLDRFTLRGKEKVGTQWRLYCLVHNIEKLARNGSGANGR</sequence>
<dbReference type="PANTHER" id="PTHR33408">
    <property type="entry name" value="TRANSPOSASE"/>
    <property type="match status" value="1"/>
</dbReference>
<feature type="domain" description="Transposase DDE" evidence="2">
    <location>
        <begin position="56"/>
        <end position="186"/>
    </location>
</feature>
<dbReference type="Proteomes" id="UP000541185">
    <property type="component" value="Unassembled WGS sequence"/>
</dbReference>
<feature type="compositionally biased region" description="Basic and acidic residues" evidence="1">
    <location>
        <begin position="1"/>
        <end position="14"/>
    </location>
</feature>
<evidence type="ECO:0000259" key="2">
    <source>
        <dbReference type="Pfam" id="PF13751"/>
    </source>
</evidence>
<comment type="caution">
    <text evidence="3">The sequence shown here is derived from an EMBL/GenBank/DDBJ whole genome shotgun (WGS) entry which is preliminary data.</text>
</comment>
<keyword evidence="4" id="KW-1185">Reference proteome</keyword>
<proteinExistence type="predicted"/>
<dbReference type="InterPro" id="IPR025668">
    <property type="entry name" value="Tnp_DDE_dom"/>
</dbReference>
<dbReference type="AlphaFoldDB" id="A0A848H2P0"/>